<dbReference type="GO" id="GO:0006457">
    <property type="term" value="P:protein folding"/>
    <property type="evidence" value="ECO:0007669"/>
    <property type="project" value="TreeGrafter"/>
</dbReference>
<evidence type="ECO:0000313" key="6">
    <source>
        <dbReference type="EMBL" id="CAE0411618.1"/>
    </source>
</evidence>
<dbReference type="InterPro" id="IPR051063">
    <property type="entry name" value="PDI"/>
</dbReference>
<dbReference type="InterPro" id="IPR013766">
    <property type="entry name" value="Thioredoxin_domain"/>
</dbReference>
<keyword evidence="3" id="KW-0175">Coiled coil</keyword>
<feature type="coiled-coil region" evidence="3">
    <location>
        <begin position="170"/>
        <end position="208"/>
    </location>
</feature>
<sequence>MQLVSGFSCALVGQTVLAWLAVFVSVTNAVEVLSLTPSNYAAATANKIVFIKFFAPWCGHCIELAPTWEQLASDYADGDNYLIAEVNCVTPETESWCSDAFDIEGFPTLLYGDPFREGALLEEYLDERDYDTLSEFAEEMFATPLCNVDHLDGCSAETKDKLEEYLRMSISEVDAEIERIEAKIEELEDEFEDAIDDLQEKYDEIATEHQIYIAGLSKEIHMILDIQEIRKKAPSSE</sequence>
<dbReference type="Gene3D" id="3.40.30.10">
    <property type="entry name" value="Glutaredoxin"/>
    <property type="match status" value="1"/>
</dbReference>
<dbReference type="Pfam" id="PF00085">
    <property type="entry name" value="Thioredoxin"/>
    <property type="match status" value="1"/>
</dbReference>
<evidence type="ECO:0000256" key="4">
    <source>
        <dbReference type="SAM" id="SignalP"/>
    </source>
</evidence>
<dbReference type="PANTHER" id="PTHR45672">
    <property type="entry name" value="PROTEIN DISULFIDE-ISOMERASE C17H9.14C-RELATED"/>
    <property type="match status" value="1"/>
</dbReference>
<dbReference type="AlphaFoldDB" id="A0A7S3L4W3"/>
<evidence type="ECO:0000256" key="3">
    <source>
        <dbReference type="SAM" id="Coils"/>
    </source>
</evidence>
<dbReference type="PROSITE" id="PS51352">
    <property type="entry name" value="THIOREDOXIN_2"/>
    <property type="match status" value="1"/>
</dbReference>
<feature type="domain" description="Thioredoxin" evidence="5">
    <location>
        <begin position="10"/>
        <end position="142"/>
    </location>
</feature>
<gene>
    <name evidence="6" type="ORF">ACOF00016_LOCUS8923</name>
</gene>
<accession>A0A7S3L4W3</accession>
<keyword evidence="2 4" id="KW-0732">Signal</keyword>
<dbReference type="EMBL" id="HBIM01010675">
    <property type="protein sequence ID" value="CAE0411618.1"/>
    <property type="molecule type" value="Transcribed_RNA"/>
</dbReference>
<evidence type="ECO:0000256" key="1">
    <source>
        <dbReference type="ARBA" id="ARBA00006347"/>
    </source>
</evidence>
<dbReference type="SUPFAM" id="SSF52833">
    <property type="entry name" value="Thioredoxin-like"/>
    <property type="match status" value="1"/>
</dbReference>
<evidence type="ECO:0000259" key="5">
    <source>
        <dbReference type="PROSITE" id="PS51352"/>
    </source>
</evidence>
<evidence type="ECO:0000256" key="2">
    <source>
        <dbReference type="ARBA" id="ARBA00022729"/>
    </source>
</evidence>
<proteinExistence type="inferred from homology"/>
<dbReference type="InterPro" id="IPR036249">
    <property type="entry name" value="Thioredoxin-like_sf"/>
</dbReference>
<dbReference type="PANTHER" id="PTHR45672:SF3">
    <property type="entry name" value="THIOREDOXIN DOMAIN-CONTAINING PROTEIN 5"/>
    <property type="match status" value="1"/>
</dbReference>
<feature type="chain" id="PRO_5031394052" description="Thioredoxin domain-containing protein" evidence="4">
    <location>
        <begin position="30"/>
        <end position="237"/>
    </location>
</feature>
<feature type="signal peptide" evidence="4">
    <location>
        <begin position="1"/>
        <end position="29"/>
    </location>
</feature>
<name>A0A7S3L4W3_9STRA</name>
<organism evidence="6">
    <name type="scientific">Amphora coffeiformis</name>
    <dbReference type="NCBI Taxonomy" id="265554"/>
    <lineage>
        <taxon>Eukaryota</taxon>
        <taxon>Sar</taxon>
        <taxon>Stramenopiles</taxon>
        <taxon>Ochrophyta</taxon>
        <taxon>Bacillariophyta</taxon>
        <taxon>Bacillariophyceae</taxon>
        <taxon>Bacillariophycidae</taxon>
        <taxon>Thalassiophysales</taxon>
        <taxon>Catenulaceae</taxon>
        <taxon>Amphora</taxon>
    </lineage>
</organism>
<dbReference type="GO" id="GO:0005783">
    <property type="term" value="C:endoplasmic reticulum"/>
    <property type="evidence" value="ECO:0007669"/>
    <property type="project" value="TreeGrafter"/>
</dbReference>
<protein>
    <recommendedName>
        <fullName evidence="5">Thioredoxin domain-containing protein</fullName>
    </recommendedName>
</protein>
<comment type="similarity">
    <text evidence="1">Belongs to the protein disulfide isomerase family.</text>
</comment>
<dbReference type="GO" id="GO:0003756">
    <property type="term" value="F:protein disulfide isomerase activity"/>
    <property type="evidence" value="ECO:0007669"/>
    <property type="project" value="TreeGrafter"/>
</dbReference>
<reference evidence="6" key="1">
    <citation type="submission" date="2021-01" db="EMBL/GenBank/DDBJ databases">
        <authorList>
            <person name="Corre E."/>
            <person name="Pelletier E."/>
            <person name="Niang G."/>
            <person name="Scheremetjew M."/>
            <person name="Finn R."/>
            <person name="Kale V."/>
            <person name="Holt S."/>
            <person name="Cochrane G."/>
            <person name="Meng A."/>
            <person name="Brown T."/>
            <person name="Cohen L."/>
        </authorList>
    </citation>
    <scope>NUCLEOTIDE SEQUENCE</scope>
    <source>
        <strain evidence="6">CCMP127</strain>
    </source>
</reference>